<dbReference type="AlphaFoldDB" id="A0A5B7CUK9"/>
<organism evidence="1 2">
    <name type="scientific">Portunus trituberculatus</name>
    <name type="common">Swimming crab</name>
    <name type="synonym">Neptunus trituberculatus</name>
    <dbReference type="NCBI Taxonomy" id="210409"/>
    <lineage>
        <taxon>Eukaryota</taxon>
        <taxon>Metazoa</taxon>
        <taxon>Ecdysozoa</taxon>
        <taxon>Arthropoda</taxon>
        <taxon>Crustacea</taxon>
        <taxon>Multicrustacea</taxon>
        <taxon>Malacostraca</taxon>
        <taxon>Eumalacostraca</taxon>
        <taxon>Eucarida</taxon>
        <taxon>Decapoda</taxon>
        <taxon>Pleocyemata</taxon>
        <taxon>Brachyura</taxon>
        <taxon>Eubrachyura</taxon>
        <taxon>Portunoidea</taxon>
        <taxon>Portunidae</taxon>
        <taxon>Portuninae</taxon>
        <taxon>Portunus</taxon>
    </lineage>
</organism>
<sequence length="62" mass="7041">MFRRLSSVSGECYLGETRGTDGTQRPDCQHDTSCWCLHASATRKHRQVGVTYNTVHSETLLR</sequence>
<proteinExistence type="predicted"/>
<name>A0A5B7CUK9_PORTR</name>
<accession>A0A5B7CUK9</accession>
<keyword evidence="2" id="KW-1185">Reference proteome</keyword>
<protein>
    <submittedName>
        <fullName evidence="1">Uncharacterized protein</fullName>
    </submittedName>
</protein>
<gene>
    <name evidence="1" type="ORF">E2C01_006245</name>
</gene>
<evidence type="ECO:0000313" key="1">
    <source>
        <dbReference type="EMBL" id="MPC13507.1"/>
    </source>
</evidence>
<dbReference type="Proteomes" id="UP000324222">
    <property type="component" value="Unassembled WGS sequence"/>
</dbReference>
<reference evidence="1 2" key="1">
    <citation type="submission" date="2019-05" db="EMBL/GenBank/DDBJ databases">
        <title>Another draft genome of Portunus trituberculatus and its Hox gene families provides insights of decapod evolution.</title>
        <authorList>
            <person name="Jeong J.-H."/>
            <person name="Song I."/>
            <person name="Kim S."/>
            <person name="Choi T."/>
            <person name="Kim D."/>
            <person name="Ryu S."/>
            <person name="Kim W."/>
        </authorList>
    </citation>
    <scope>NUCLEOTIDE SEQUENCE [LARGE SCALE GENOMIC DNA]</scope>
    <source>
        <tissue evidence="1">Muscle</tissue>
    </source>
</reference>
<evidence type="ECO:0000313" key="2">
    <source>
        <dbReference type="Proteomes" id="UP000324222"/>
    </source>
</evidence>
<dbReference type="EMBL" id="VSRR010000286">
    <property type="protein sequence ID" value="MPC13507.1"/>
    <property type="molecule type" value="Genomic_DNA"/>
</dbReference>
<comment type="caution">
    <text evidence="1">The sequence shown here is derived from an EMBL/GenBank/DDBJ whole genome shotgun (WGS) entry which is preliminary data.</text>
</comment>